<dbReference type="AlphaFoldDB" id="A0A0V0J9V3"/>
<gene>
    <name evidence="2" type="ORF">TR117259</name>
</gene>
<protein>
    <submittedName>
        <fullName evidence="2">Uncharacterized protein</fullName>
    </submittedName>
</protein>
<reference evidence="2" key="1">
    <citation type="submission" date="2016-01" db="EMBL/GenBank/DDBJ databases">
        <title>Reference transcriptome for the parasite Schistocephalus solidus: insights into the molecular evolution of parasitism.</title>
        <authorList>
            <person name="Hebert F.O."/>
            <person name="Grambauer S."/>
            <person name="Barber I."/>
            <person name="Landry C.R."/>
            <person name="Aubin-Horth N."/>
        </authorList>
    </citation>
    <scope>NUCLEOTIDE SEQUENCE</scope>
</reference>
<dbReference type="EMBL" id="GEEE01001365">
    <property type="protein sequence ID" value="JAP61860.1"/>
    <property type="molecule type" value="Transcribed_RNA"/>
</dbReference>
<dbReference type="EMBL" id="GEEE01010249">
    <property type="protein sequence ID" value="JAP52976.1"/>
    <property type="molecule type" value="Transcribed_RNA"/>
</dbReference>
<feature type="region of interest" description="Disordered" evidence="1">
    <location>
        <begin position="60"/>
        <end position="102"/>
    </location>
</feature>
<evidence type="ECO:0000256" key="1">
    <source>
        <dbReference type="SAM" id="MobiDB-lite"/>
    </source>
</evidence>
<feature type="compositionally biased region" description="Polar residues" evidence="1">
    <location>
        <begin position="93"/>
        <end position="102"/>
    </location>
</feature>
<organism evidence="2">
    <name type="scientific">Schistocephalus solidus</name>
    <name type="common">Tapeworm</name>
    <dbReference type="NCBI Taxonomy" id="70667"/>
    <lineage>
        <taxon>Eukaryota</taxon>
        <taxon>Metazoa</taxon>
        <taxon>Spiralia</taxon>
        <taxon>Lophotrochozoa</taxon>
        <taxon>Platyhelminthes</taxon>
        <taxon>Cestoda</taxon>
        <taxon>Eucestoda</taxon>
        <taxon>Diphyllobothriidea</taxon>
        <taxon>Diphyllobothriidae</taxon>
        <taxon>Schistocephalus</taxon>
    </lineage>
</organism>
<dbReference type="EMBL" id="GEEE01009124">
    <property type="protein sequence ID" value="JAP54101.1"/>
    <property type="molecule type" value="Transcribed_RNA"/>
</dbReference>
<proteinExistence type="predicted"/>
<accession>A0A0V0J9V3</accession>
<feature type="compositionally biased region" description="Basic and acidic residues" evidence="1">
    <location>
        <begin position="61"/>
        <end position="74"/>
    </location>
</feature>
<name>A0A0V0J9V3_SCHSO</name>
<evidence type="ECO:0000313" key="2">
    <source>
        <dbReference type="EMBL" id="JAP61860.1"/>
    </source>
</evidence>
<dbReference type="EMBL" id="GEEE01007048">
    <property type="protein sequence ID" value="JAP56177.1"/>
    <property type="molecule type" value="Transcribed_RNA"/>
</dbReference>
<sequence>MTGVSRLSPQHPNLCPLVEPCVSPLWAAGSAPHPFLPYRRLENTAPKYLFHTSLLLIKNGQNERRREQPPHDTHSYQIKSHPMEELRARARSRSPQNGKIIL</sequence>